<dbReference type="PANTHER" id="PTHR13887:SF56">
    <property type="entry name" value="THIOREDOXIN-LIKE REDUCTASE RV2466C"/>
    <property type="match status" value="1"/>
</dbReference>
<comment type="similarity">
    <text evidence="1">Belongs to the thioredoxin family. DsbA subfamily.</text>
</comment>
<gene>
    <name evidence="5" type="primary">bdbD_1</name>
    <name evidence="5" type="ORF">PbB2_00685</name>
</gene>
<dbReference type="PANTHER" id="PTHR13887">
    <property type="entry name" value="GLUTATHIONE S-TRANSFERASE KAPPA"/>
    <property type="match status" value="1"/>
</dbReference>
<dbReference type="RefSeq" id="WP_108983922.1">
    <property type="nucleotide sequence ID" value="NZ_BFBR01000002.1"/>
</dbReference>
<feature type="compositionally biased region" description="Polar residues" evidence="2">
    <location>
        <begin position="247"/>
        <end position="258"/>
    </location>
</feature>
<keyword evidence="3" id="KW-0732">Signal</keyword>
<comment type="caution">
    <text evidence="5">The sequence shown here is derived from an EMBL/GenBank/DDBJ whole genome shotgun (WGS) entry which is preliminary data.</text>
</comment>
<evidence type="ECO:0000313" key="5">
    <source>
        <dbReference type="EMBL" id="GBF57027.1"/>
    </source>
</evidence>
<feature type="signal peptide" evidence="3">
    <location>
        <begin position="1"/>
        <end position="36"/>
    </location>
</feature>
<protein>
    <submittedName>
        <fullName evidence="5">Disulfide bond formation protein D</fullName>
    </submittedName>
</protein>
<sequence>MQQAHRQSRSDSGRRPHGLAALLAVMGVLSASLAMAATPANSPPGSLGTVADWPMGSPNAKVTLIEYGSLVCHHCANFNNSVLPTIKARYVNTGKVAYVFRAYPTQPADLAYGLHVLARCAGPTGYHDLIDGFFRQQAQIFAAARSADGAVGLVTEIAAKSGGVSADKVQICLRSDTLFNEINQQVDSGDRLGVQGTPTFFIKTARGQIRLEVEPTVDNLSAALDQALADVTKPSTTQVKAKPRRPQPQTKTQKAAPR</sequence>
<evidence type="ECO:0000256" key="3">
    <source>
        <dbReference type="SAM" id="SignalP"/>
    </source>
</evidence>
<dbReference type="EMBL" id="BFBR01000002">
    <property type="protein sequence ID" value="GBF57027.1"/>
    <property type="molecule type" value="Genomic_DNA"/>
</dbReference>
<dbReference type="InterPro" id="IPR012336">
    <property type="entry name" value="Thioredoxin-like_fold"/>
</dbReference>
<feature type="region of interest" description="Disordered" evidence="2">
    <location>
        <begin position="231"/>
        <end position="258"/>
    </location>
</feature>
<dbReference type="OrthoDB" id="8478320at2"/>
<dbReference type="Proteomes" id="UP000245086">
    <property type="component" value="Unassembled WGS sequence"/>
</dbReference>
<dbReference type="InterPro" id="IPR036249">
    <property type="entry name" value="Thioredoxin-like_sf"/>
</dbReference>
<dbReference type="SUPFAM" id="SSF52833">
    <property type="entry name" value="Thioredoxin-like"/>
    <property type="match status" value="1"/>
</dbReference>
<name>A0A2P2E7K0_9PROT</name>
<proteinExistence type="inferred from homology"/>
<reference evidence="5 6" key="1">
    <citation type="journal article" date="2018" name="Genome Announc.">
        <title>Draft Genome Sequence of "Candidatus Phycosocius bacilliformis," an Alphaproteobacterial Ectosymbiont of the Hydrocarbon-Producing Green Alga Botryococcus braunii.</title>
        <authorList>
            <person name="Tanabe Y."/>
            <person name="Yamaguchi H."/>
            <person name="Watanabe M.M."/>
        </authorList>
    </citation>
    <scope>NUCLEOTIDE SEQUENCE [LARGE SCALE GENOMIC DNA]</scope>
    <source>
        <strain evidence="5 6">BOTRYCO-2</strain>
    </source>
</reference>
<organism evidence="5 6">
    <name type="scientific">Candidatus Phycosocius bacilliformis</name>
    <dbReference type="NCBI Taxonomy" id="1445552"/>
    <lineage>
        <taxon>Bacteria</taxon>
        <taxon>Pseudomonadati</taxon>
        <taxon>Pseudomonadota</taxon>
        <taxon>Alphaproteobacteria</taxon>
        <taxon>Caulobacterales</taxon>
        <taxon>Caulobacterales incertae sedis</taxon>
        <taxon>Candidatus Phycosocius</taxon>
    </lineage>
</organism>
<dbReference type="Pfam" id="PF13462">
    <property type="entry name" value="Thioredoxin_4"/>
    <property type="match status" value="1"/>
</dbReference>
<evidence type="ECO:0000259" key="4">
    <source>
        <dbReference type="Pfam" id="PF13462"/>
    </source>
</evidence>
<evidence type="ECO:0000256" key="2">
    <source>
        <dbReference type="SAM" id="MobiDB-lite"/>
    </source>
</evidence>
<evidence type="ECO:0000313" key="6">
    <source>
        <dbReference type="Proteomes" id="UP000245086"/>
    </source>
</evidence>
<accession>A0A2P2E7K0</accession>
<dbReference type="Gene3D" id="3.40.30.10">
    <property type="entry name" value="Glutaredoxin"/>
    <property type="match status" value="1"/>
</dbReference>
<feature type="domain" description="Thioredoxin-like fold" evidence="4">
    <location>
        <begin position="54"/>
        <end position="225"/>
    </location>
</feature>
<evidence type="ECO:0000256" key="1">
    <source>
        <dbReference type="ARBA" id="ARBA00005791"/>
    </source>
</evidence>
<dbReference type="AlphaFoldDB" id="A0A2P2E7K0"/>
<keyword evidence="6" id="KW-1185">Reference proteome</keyword>
<feature type="chain" id="PRO_5015180749" evidence="3">
    <location>
        <begin position="37"/>
        <end position="258"/>
    </location>
</feature>